<name>A0AAD4E103_9AGAM</name>
<dbReference type="RefSeq" id="XP_041222832.1">
    <property type="nucleotide sequence ID" value="XM_041373575.1"/>
</dbReference>
<evidence type="ECO:0000313" key="1">
    <source>
        <dbReference type="EMBL" id="KAG1897256.1"/>
    </source>
</evidence>
<dbReference type="GeneID" id="64667873"/>
<evidence type="ECO:0000313" key="2">
    <source>
        <dbReference type="Proteomes" id="UP001195769"/>
    </source>
</evidence>
<gene>
    <name evidence="1" type="ORF">F5891DRAFT_907670</name>
</gene>
<dbReference type="Proteomes" id="UP001195769">
    <property type="component" value="Unassembled WGS sequence"/>
</dbReference>
<sequence length="85" mass="10006">YQNDKTVREYIYELSELWNMIGDVAERQRVTRLWTGLNPSIQTELWKKELNPESSSFREVQSVAEVIEIAHSIPTRGRERRAKDG</sequence>
<reference evidence="1" key="1">
    <citation type="journal article" date="2020" name="New Phytol.">
        <title>Comparative genomics reveals dynamic genome evolution in host specialist ectomycorrhizal fungi.</title>
        <authorList>
            <person name="Lofgren L.A."/>
            <person name="Nguyen N.H."/>
            <person name="Vilgalys R."/>
            <person name="Ruytinx J."/>
            <person name="Liao H.L."/>
            <person name="Branco S."/>
            <person name="Kuo A."/>
            <person name="LaButti K."/>
            <person name="Lipzen A."/>
            <person name="Andreopoulos W."/>
            <person name="Pangilinan J."/>
            <person name="Riley R."/>
            <person name="Hundley H."/>
            <person name="Na H."/>
            <person name="Barry K."/>
            <person name="Grigoriev I.V."/>
            <person name="Stajich J.E."/>
            <person name="Kennedy P.G."/>
        </authorList>
    </citation>
    <scope>NUCLEOTIDE SEQUENCE</scope>
    <source>
        <strain evidence="1">FC203</strain>
    </source>
</reference>
<comment type="caution">
    <text evidence="1">The sequence shown here is derived from an EMBL/GenBank/DDBJ whole genome shotgun (WGS) entry which is preliminary data.</text>
</comment>
<feature type="non-terminal residue" evidence="1">
    <location>
        <position position="85"/>
    </location>
</feature>
<proteinExistence type="predicted"/>
<organism evidence="1 2">
    <name type="scientific">Suillus fuscotomentosus</name>
    <dbReference type="NCBI Taxonomy" id="1912939"/>
    <lineage>
        <taxon>Eukaryota</taxon>
        <taxon>Fungi</taxon>
        <taxon>Dikarya</taxon>
        <taxon>Basidiomycota</taxon>
        <taxon>Agaricomycotina</taxon>
        <taxon>Agaricomycetes</taxon>
        <taxon>Agaricomycetidae</taxon>
        <taxon>Boletales</taxon>
        <taxon>Suillineae</taxon>
        <taxon>Suillaceae</taxon>
        <taxon>Suillus</taxon>
    </lineage>
</organism>
<dbReference type="AlphaFoldDB" id="A0AAD4E103"/>
<evidence type="ECO:0008006" key="3">
    <source>
        <dbReference type="Google" id="ProtNLM"/>
    </source>
</evidence>
<protein>
    <recommendedName>
        <fullName evidence="3">Retrotransposon gag domain-containing protein</fullName>
    </recommendedName>
</protein>
<dbReference type="EMBL" id="JABBWK010000048">
    <property type="protein sequence ID" value="KAG1897256.1"/>
    <property type="molecule type" value="Genomic_DNA"/>
</dbReference>
<keyword evidence="2" id="KW-1185">Reference proteome</keyword>
<accession>A0AAD4E103</accession>
<feature type="non-terminal residue" evidence="1">
    <location>
        <position position="1"/>
    </location>
</feature>